<comment type="caution">
    <text evidence="2">The sequence shown here is derived from an EMBL/GenBank/DDBJ whole genome shotgun (WGS) entry which is preliminary data.</text>
</comment>
<reference evidence="2" key="1">
    <citation type="submission" date="2021-02" db="EMBL/GenBank/DDBJ databases">
        <authorList>
            <person name="Nowell W R."/>
        </authorList>
    </citation>
    <scope>NUCLEOTIDE SEQUENCE</scope>
</reference>
<evidence type="ECO:0000313" key="5">
    <source>
        <dbReference type="Proteomes" id="UP000663873"/>
    </source>
</evidence>
<protein>
    <submittedName>
        <fullName evidence="2">Uncharacterized protein</fullName>
    </submittedName>
</protein>
<dbReference type="AlphaFoldDB" id="A0A821B8V1"/>
<name>A0A821B8V1_9BILA</name>
<evidence type="ECO:0000313" key="2">
    <source>
        <dbReference type="EMBL" id="CAF4587473.1"/>
    </source>
</evidence>
<organism evidence="2 4">
    <name type="scientific">Rotaria socialis</name>
    <dbReference type="NCBI Taxonomy" id="392032"/>
    <lineage>
        <taxon>Eukaryota</taxon>
        <taxon>Metazoa</taxon>
        <taxon>Spiralia</taxon>
        <taxon>Gnathifera</taxon>
        <taxon>Rotifera</taxon>
        <taxon>Eurotatoria</taxon>
        <taxon>Bdelloidea</taxon>
        <taxon>Philodinida</taxon>
        <taxon>Philodinidae</taxon>
        <taxon>Rotaria</taxon>
    </lineage>
</organism>
<dbReference type="Proteomes" id="UP000663851">
    <property type="component" value="Unassembled WGS sequence"/>
</dbReference>
<keyword evidence="5" id="KW-1185">Reference proteome</keyword>
<dbReference type="Proteomes" id="UP000663873">
    <property type="component" value="Unassembled WGS sequence"/>
</dbReference>
<gene>
    <name evidence="2" type="ORF">HFQ381_LOCUS32845</name>
    <name evidence="3" type="ORF">UJA718_LOCUS34043</name>
</gene>
<dbReference type="EMBL" id="CAJOBP010030513">
    <property type="protein sequence ID" value="CAF4657080.1"/>
    <property type="molecule type" value="Genomic_DNA"/>
</dbReference>
<feature type="region of interest" description="Disordered" evidence="1">
    <location>
        <begin position="1"/>
        <end position="34"/>
    </location>
</feature>
<dbReference type="EMBL" id="CAJOBO010008828">
    <property type="protein sequence ID" value="CAF4587473.1"/>
    <property type="molecule type" value="Genomic_DNA"/>
</dbReference>
<feature type="compositionally biased region" description="Polar residues" evidence="1">
    <location>
        <begin position="20"/>
        <end position="34"/>
    </location>
</feature>
<feature type="non-terminal residue" evidence="2">
    <location>
        <position position="1"/>
    </location>
</feature>
<accession>A0A821B8V1</accession>
<evidence type="ECO:0000256" key="1">
    <source>
        <dbReference type="SAM" id="MobiDB-lite"/>
    </source>
</evidence>
<evidence type="ECO:0000313" key="3">
    <source>
        <dbReference type="EMBL" id="CAF4657080.1"/>
    </source>
</evidence>
<sequence>KITTGFIEKNDDEATRDGEQTTGKQQMTKQYNRH</sequence>
<feature type="compositionally biased region" description="Basic and acidic residues" evidence="1">
    <location>
        <begin position="8"/>
        <end position="19"/>
    </location>
</feature>
<proteinExistence type="predicted"/>
<evidence type="ECO:0000313" key="4">
    <source>
        <dbReference type="Proteomes" id="UP000663851"/>
    </source>
</evidence>